<dbReference type="InterPro" id="IPR000281">
    <property type="entry name" value="HTH_RpiR"/>
</dbReference>
<dbReference type="InterPro" id="IPR035472">
    <property type="entry name" value="RpiR-like_SIS"/>
</dbReference>
<evidence type="ECO:0000259" key="4">
    <source>
        <dbReference type="PROSITE" id="PS51071"/>
    </source>
</evidence>
<dbReference type="GO" id="GO:0003677">
    <property type="term" value="F:DNA binding"/>
    <property type="evidence" value="ECO:0007669"/>
    <property type="project" value="UniProtKB-KW"/>
</dbReference>
<evidence type="ECO:0000313" key="7">
    <source>
        <dbReference type="Proteomes" id="UP000198968"/>
    </source>
</evidence>
<name>A0A1I5ER00_9GAMM</name>
<dbReference type="Pfam" id="PF01418">
    <property type="entry name" value="HTH_6"/>
    <property type="match status" value="1"/>
</dbReference>
<dbReference type="EMBL" id="FOVG01000003">
    <property type="protein sequence ID" value="SFO13859.1"/>
    <property type="molecule type" value="Genomic_DNA"/>
</dbReference>
<dbReference type="PROSITE" id="PS51071">
    <property type="entry name" value="HTH_RPIR"/>
    <property type="match status" value="1"/>
</dbReference>
<dbReference type="InterPro" id="IPR046348">
    <property type="entry name" value="SIS_dom_sf"/>
</dbReference>
<accession>A0A1I5ER00</accession>
<dbReference type="CDD" id="cd05013">
    <property type="entry name" value="SIS_RpiR"/>
    <property type="match status" value="1"/>
</dbReference>
<dbReference type="InterPro" id="IPR047640">
    <property type="entry name" value="RpiR-like"/>
</dbReference>
<dbReference type="SUPFAM" id="SSF46689">
    <property type="entry name" value="Homeodomain-like"/>
    <property type="match status" value="1"/>
</dbReference>
<dbReference type="AlphaFoldDB" id="A0A1I5ER00"/>
<evidence type="ECO:0000256" key="2">
    <source>
        <dbReference type="ARBA" id="ARBA00023125"/>
    </source>
</evidence>
<dbReference type="GO" id="GO:0097367">
    <property type="term" value="F:carbohydrate derivative binding"/>
    <property type="evidence" value="ECO:0007669"/>
    <property type="project" value="InterPro"/>
</dbReference>
<proteinExistence type="predicted"/>
<evidence type="ECO:0000259" key="5">
    <source>
        <dbReference type="PROSITE" id="PS51464"/>
    </source>
</evidence>
<dbReference type="Pfam" id="PF01380">
    <property type="entry name" value="SIS"/>
    <property type="match status" value="1"/>
</dbReference>
<dbReference type="GO" id="GO:1901135">
    <property type="term" value="P:carbohydrate derivative metabolic process"/>
    <property type="evidence" value="ECO:0007669"/>
    <property type="project" value="InterPro"/>
</dbReference>
<evidence type="ECO:0000256" key="3">
    <source>
        <dbReference type="ARBA" id="ARBA00023163"/>
    </source>
</evidence>
<dbReference type="Gene3D" id="3.40.50.10490">
    <property type="entry name" value="Glucose-6-phosphate isomerase like protein, domain 1"/>
    <property type="match status" value="1"/>
</dbReference>
<gene>
    <name evidence="6" type="ORF">SAMN05428971_3066</name>
</gene>
<sequence length="296" mass="32475">MKQNRPVKNRVDVVAERLRAREKQLSPRLLAVARYIDQQRETVLESTAMEIAVANNTSDATVIRAIQALGFSGLRDLKQTLKAWFGPSLTSEDKMITTVSEVTSDVNSAIDFVLSGHRHACEVLSQPQNRLAVADAVALLGEAREVAIFGINASGILADYSVRLLNRIGLPAFSLNRAGIALAEQMLALQRGDVLVMMAQQSAHREGTTVVREAKRLDIPIILLTNATDSFFAREADVLINVPRGGEKGRIPLHGTIMVCLEMLILSVASTLPQRTVKTMKRLQDLYRGLKPASKK</sequence>
<dbReference type="PROSITE" id="PS51464">
    <property type="entry name" value="SIS"/>
    <property type="match status" value="1"/>
</dbReference>
<reference evidence="7" key="1">
    <citation type="submission" date="2016-10" db="EMBL/GenBank/DDBJ databases">
        <authorList>
            <person name="Varghese N."/>
            <person name="Submissions S."/>
        </authorList>
    </citation>
    <scope>NUCLEOTIDE SEQUENCE [LARGE SCALE GENOMIC DNA]</scope>
    <source>
        <strain evidence="7">OV426</strain>
    </source>
</reference>
<dbReference type="RefSeq" id="WP_090965074.1">
    <property type="nucleotide sequence ID" value="NZ_FOVG01000003.1"/>
</dbReference>
<evidence type="ECO:0000256" key="1">
    <source>
        <dbReference type="ARBA" id="ARBA00023015"/>
    </source>
</evidence>
<organism evidence="6 7">
    <name type="scientific">Candidatus Pantoea varia</name>
    <dbReference type="NCBI Taxonomy" id="1881036"/>
    <lineage>
        <taxon>Bacteria</taxon>
        <taxon>Pseudomonadati</taxon>
        <taxon>Pseudomonadota</taxon>
        <taxon>Gammaproteobacteria</taxon>
        <taxon>Enterobacterales</taxon>
        <taxon>Erwiniaceae</taxon>
        <taxon>Pantoea</taxon>
    </lineage>
</organism>
<dbReference type="SUPFAM" id="SSF53697">
    <property type="entry name" value="SIS domain"/>
    <property type="match status" value="1"/>
</dbReference>
<dbReference type="InterPro" id="IPR009057">
    <property type="entry name" value="Homeodomain-like_sf"/>
</dbReference>
<keyword evidence="7" id="KW-1185">Reference proteome</keyword>
<keyword evidence="2" id="KW-0238">DNA-binding</keyword>
<keyword evidence="3" id="KW-0804">Transcription</keyword>
<dbReference type="InterPro" id="IPR036388">
    <property type="entry name" value="WH-like_DNA-bd_sf"/>
</dbReference>
<dbReference type="PANTHER" id="PTHR30514">
    <property type="entry name" value="GLUCOKINASE"/>
    <property type="match status" value="1"/>
</dbReference>
<dbReference type="Proteomes" id="UP000198968">
    <property type="component" value="Unassembled WGS sequence"/>
</dbReference>
<feature type="domain" description="HTH rpiR-type" evidence="4">
    <location>
        <begin position="12"/>
        <end position="88"/>
    </location>
</feature>
<feature type="domain" description="SIS" evidence="5">
    <location>
        <begin position="136"/>
        <end position="274"/>
    </location>
</feature>
<dbReference type="GO" id="GO:0003700">
    <property type="term" value="F:DNA-binding transcription factor activity"/>
    <property type="evidence" value="ECO:0007669"/>
    <property type="project" value="InterPro"/>
</dbReference>
<keyword evidence="1" id="KW-0805">Transcription regulation</keyword>
<evidence type="ECO:0000313" key="6">
    <source>
        <dbReference type="EMBL" id="SFO13859.1"/>
    </source>
</evidence>
<dbReference type="Gene3D" id="1.10.10.10">
    <property type="entry name" value="Winged helix-like DNA-binding domain superfamily/Winged helix DNA-binding domain"/>
    <property type="match status" value="1"/>
</dbReference>
<dbReference type="OrthoDB" id="8683433at2"/>
<protein>
    <submittedName>
        <fullName evidence="6">Transcriptional regulator, RpiR family</fullName>
    </submittedName>
</protein>
<dbReference type="InterPro" id="IPR001347">
    <property type="entry name" value="SIS_dom"/>
</dbReference>